<reference evidence="4" key="3">
    <citation type="journal article" date="2005" name="Nature">
        <title>The map-based sequence of the rice genome.</title>
        <authorList>
            <consortium name="International rice genome sequencing project (IRGSP)"/>
            <person name="Matsumoto T."/>
            <person name="Wu J."/>
            <person name="Kanamori H."/>
            <person name="Katayose Y."/>
            <person name="Fujisawa M."/>
            <person name="Namiki N."/>
            <person name="Mizuno H."/>
            <person name="Yamamoto K."/>
            <person name="Antonio B.A."/>
            <person name="Baba T."/>
            <person name="Sakata K."/>
            <person name="Nagamura Y."/>
            <person name="Aoki H."/>
            <person name="Arikawa K."/>
            <person name="Arita K."/>
            <person name="Bito T."/>
            <person name="Chiden Y."/>
            <person name="Fujitsuka N."/>
            <person name="Fukunaka R."/>
            <person name="Hamada M."/>
            <person name="Harada C."/>
            <person name="Hayashi A."/>
            <person name="Hijishita S."/>
            <person name="Honda M."/>
            <person name="Hosokawa S."/>
            <person name="Ichikawa Y."/>
            <person name="Idonuma A."/>
            <person name="Iijima M."/>
            <person name="Ikeda M."/>
            <person name="Ikeno M."/>
            <person name="Ito K."/>
            <person name="Ito S."/>
            <person name="Ito T."/>
            <person name="Ito Y."/>
            <person name="Ito Y."/>
            <person name="Iwabuchi A."/>
            <person name="Kamiya K."/>
            <person name="Karasawa W."/>
            <person name="Kurita K."/>
            <person name="Katagiri S."/>
            <person name="Kikuta A."/>
            <person name="Kobayashi H."/>
            <person name="Kobayashi N."/>
            <person name="Machita K."/>
            <person name="Maehara T."/>
            <person name="Masukawa M."/>
            <person name="Mizubayashi T."/>
            <person name="Mukai Y."/>
            <person name="Nagasaki H."/>
            <person name="Nagata Y."/>
            <person name="Naito S."/>
            <person name="Nakashima M."/>
            <person name="Nakama Y."/>
            <person name="Nakamichi Y."/>
            <person name="Nakamura M."/>
            <person name="Meguro A."/>
            <person name="Negishi M."/>
            <person name="Ohta I."/>
            <person name="Ohta T."/>
            <person name="Okamoto M."/>
            <person name="Ono N."/>
            <person name="Saji S."/>
            <person name="Sakaguchi M."/>
            <person name="Sakai K."/>
            <person name="Shibata M."/>
            <person name="Shimokawa T."/>
            <person name="Song J."/>
            <person name="Takazaki Y."/>
            <person name="Terasawa K."/>
            <person name="Tsugane M."/>
            <person name="Tsuji K."/>
            <person name="Ueda S."/>
            <person name="Waki K."/>
            <person name="Yamagata H."/>
            <person name="Yamamoto M."/>
            <person name="Yamamoto S."/>
            <person name="Yamane H."/>
            <person name="Yoshiki S."/>
            <person name="Yoshihara R."/>
            <person name="Yukawa K."/>
            <person name="Zhong H."/>
            <person name="Yano M."/>
            <person name="Yuan Q."/>
            <person name="Ouyang S."/>
            <person name="Liu J."/>
            <person name="Jones K.M."/>
            <person name="Gansberger K."/>
            <person name="Moffat K."/>
            <person name="Hill J."/>
            <person name="Bera J."/>
            <person name="Fadrosh D."/>
            <person name="Jin S."/>
            <person name="Johri S."/>
            <person name="Kim M."/>
            <person name="Overton L."/>
            <person name="Reardon M."/>
            <person name="Tsitrin T."/>
            <person name="Vuong H."/>
            <person name="Weaver B."/>
            <person name="Ciecko A."/>
            <person name="Tallon L."/>
            <person name="Jackson J."/>
            <person name="Pai G."/>
            <person name="Aken S.V."/>
            <person name="Utterback T."/>
            <person name="Reidmuller S."/>
            <person name="Feldblyum T."/>
            <person name="Hsiao J."/>
            <person name="Zismann V."/>
            <person name="Iobst S."/>
            <person name="de Vazeille A.R."/>
            <person name="Buell C.R."/>
            <person name="Ying K."/>
            <person name="Li Y."/>
            <person name="Lu T."/>
            <person name="Huang Y."/>
            <person name="Zhao Q."/>
            <person name="Feng Q."/>
            <person name="Zhang L."/>
            <person name="Zhu J."/>
            <person name="Weng Q."/>
            <person name="Mu J."/>
            <person name="Lu Y."/>
            <person name="Fan D."/>
            <person name="Liu Y."/>
            <person name="Guan J."/>
            <person name="Zhang Y."/>
            <person name="Yu S."/>
            <person name="Liu X."/>
            <person name="Zhang Y."/>
            <person name="Hong G."/>
            <person name="Han B."/>
            <person name="Choisne N."/>
            <person name="Demange N."/>
            <person name="Orjeda G."/>
            <person name="Samain S."/>
            <person name="Cattolico L."/>
            <person name="Pelletier E."/>
            <person name="Couloux A."/>
            <person name="Segurens B."/>
            <person name="Wincker P."/>
            <person name="D'Hont A."/>
            <person name="Scarpelli C."/>
            <person name="Weissenbach J."/>
            <person name="Salanoubat M."/>
            <person name="Quetier F."/>
            <person name="Yu Y."/>
            <person name="Kim H.R."/>
            <person name="Rambo T."/>
            <person name="Currie J."/>
            <person name="Collura K."/>
            <person name="Luo M."/>
            <person name="Yang T."/>
            <person name="Ammiraju J.S.S."/>
            <person name="Engler F."/>
            <person name="Soderlund C."/>
            <person name="Wing R.A."/>
            <person name="Palmer L.E."/>
            <person name="de la Bastide M."/>
            <person name="Spiegel L."/>
            <person name="Nascimento L."/>
            <person name="Zutavern T."/>
            <person name="O'Shaughnessy A."/>
            <person name="Dike S."/>
            <person name="Dedhia N."/>
            <person name="Preston R."/>
            <person name="Balija V."/>
            <person name="McCombie W.R."/>
            <person name="Chow T."/>
            <person name="Chen H."/>
            <person name="Chung M."/>
            <person name="Chen C."/>
            <person name="Shaw J."/>
            <person name="Wu H."/>
            <person name="Hsiao K."/>
            <person name="Chao Y."/>
            <person name="Chu M."/>
            <person name="Cheng C."/>
            <person name="Hour A."/>
            <person name="Lee P."/>
            <person name="Lin S."/>
            <person name="Lin Y."/>
            <person name="Liou J."/>
            <person name="Liu S."/>
            <person name="Hsing Y."/>
            <person name="Raghuvanshi S."/>
            <person name="Mohanty A."/>
            <person name="Bharti A.K."/>
            <person name="Gaur A."/>
            <person name="Gupta V."/>
            <person name="Kumar D."/>
            <person name="Ravi V."/>
            <person name="Vij S."/>
            <person name="Kapur A."/>
            <person name="Khurana P."/>
            <person name="Khurana P."/>
            <person name="Khurana J.P."/>
            <person name="Tyagi A.K."/>
            <person name="Gaikwad K."/>
            <person name="Singh A."/>
            <person name="Dalal V."/>
            <person name="Srivastava S."/>
            <person name="Dixit A."/>
            <person name="Pal A.K."/>
            <person name="Ghazi I.A."/>
            <person name="Yadav M."/>
            <person name="Pandit A."/>
            <person name="Bhargava A."/>
            <person name="Sureshbabu K."/>
            <person name="Batra K."/>
            <person name="Sharma T.R."/>
            <person name="Mohapatra T."/>
            <person name="Singh N.K."/>
            <person name="Messing J."/>
            <person name="Nelson A.B."/>
            <person name="Fuks G."/>
            <person name="Kavchok S."/>
            <person name="Keizer G."/>
            <person name="Linton E."/>
            <person name="Llaca V."/>
            <person name="Song R."/>
            <person name="Tanyolac B."/>
            <person name="Young S."/>
            <person name="Ho-Il K."/>
            <person name="Hahn J.H."/>
            <person name="Sangsakoo G."/>
            <person name="Vanavichit A."/>
            <person name="de Mattos Luiz.A.T."/>
            <person name="Zimmer P.D."/>
            <person name="Malone G."/>
            <person name="Dellagostin O."/>
            <person name="de Oliveira A.C."/>
            <person name="Bevan M."/>
            <person name="Bancroft I."/>
            <person name="Minx P."/>
            <person name="Cordum H."/>
            <person name="Wilson R."/>
            <person name="Cheng Z."/>
            <person name="Jin W."/>
            <person name="Jiang J."/>
            <person name="Leong S.A."/>
            <person name="Iwama H."/>
            <person name="Gojobori T."/>
            <person name="Itoh T."/>
            <person name="Niimura Y."/>
            <person name="Fujii Y."/>
            <person name="Habara T."/>
            <person name="Sakai H."/>
            <person name="Sato Y."/>
            <person name="Wilson G."/>
            <person name="Kumar K."/>
            <person name="McCouch S."/>
            <person name="Juretic N."/>
            <person name="Hoen D."/>
            <person name="Wright S."/>
            <person name="Bruskiewich R."/>
            <person name="Bureau T."/>
            <person name="Miyao A."/>
            <person name="Hirochika H."/>
            <person name="Nishikawa T."/>
            <person name="Kadowaki K."/>
            <person name="Sugiura M."/>
            <person name="Burr B."/>
            <person name="Sasaki T."/>
        </authorList>
    </citation>
    <scope>NUCLEOTIDE SEQUENCE [LARGE SCALE GENOMIC DNA]</scope>
    <source>
        <strain evidence="4">cv. Nipponbare</strain>
    </source>
</reference>
<gene>
    <name evidence="2" type="ORF">OJ1113_G05.26</name>
    <name evidence="3" type="ORF">OSJNBa0009N02.1</name>
</gene>
<dbReference type="AlphaFoldDB" id="Q6K547"/>
<organism evidence="3 4">
    <name type="scientific">Oryza sativa subsp. japonica</name>
    <name type="common">Rice</name>
    <dbReference type="NCBI Taxonomy" id="39947"/>
    <lineage>
        <taxon>Eukaryota</taxon>
        <taxon>Viridiplantae</taxon>
        <taxon>Streptophyta</taxon>
        <taxon>Embryophyta</taxon>
        <taxon>Tracheophyta</taxon>
        <taxon>Spermatophyta</taxon>
        <taxon>Magnoliopsida</taxon>
        <taxon>Liliopsida</taxon>
        <taxon>Poales</taxon>
        <taxon>Poaceae</taxon>
        <taxon>BOP clade</taxon>
        <taxon>Oryzoideae</taxon>
        <taxon>Oryzeae</taxon>
        <taxon>Oryzinae</taxon>
        <taxon>Oryza</taxon>
        <taxon>Oryza sativa</taxon>
    </lineage>
</organism>
<protein>
    <submittedName>
        <fullName evidence="3">Uncharacterized protein</fullName>
    </submittedName>
</protein>
<dbReference type="EMBL" id="AP005510">
    <property type="protein sequence ID" value="BAD19757.1"/>
    <property type="molecule type" value="Genomic_DNA"/>
</dbReference>
<reference evidence="4" key="4">
    <citation type="journal article" date="2008" name="Nucleic Acids Res.">
        <title>The rice annotation project database (RAP-DB): 2008 update.</title>
        <authorList>
            <consortium name="The rice annotation project (RAP)"/>
        </authorList>
    </citation>
    <scope>GENOME REANNOTATION</scope>
    <source>
        <strain evidence="4">cv. Nipponbare</strain>
    </source>
</reference>
<sequence>MITMCSLVMDQRYGSRYGWRTREEDAAPRKTRVRPRDEDAKKMKSEQGNPGFKVHTLDVRSDHPSGRKRRAPSSTPRRGSGGDGYGDGGGGIGSAAPTSPRRWFFFFSSASAGDEILVKTQEQREKRGMIELFLNSFHPRLVMTHDVDP</sequence>
<feature type="region of interest" description="Disordered" evidence="1">
    <location>
        <begin position="17"/>
        <end position="96"/>
    </location>
</feature>
<proteinExistence type="predicted"/>
<feature type="compositionally biased region" description="Basic and acidic residues" evidence="1">
    <location>
        <begin position="20"/>
        <end position="45"/>
    </location>
</feature>
<name>Q6K547_ORYSJ</name>
<accession>Q6K547</accession>
<evidence type="ECO:0000256" key="1">
    <source>
        <dbReference type="SAM" id="MobiDB-lite"/>
    </source>
</evidence>
<reference evidence="2" key="1">
    <citation type="submission" date="2001-08" db="EMBL/GenBank/DDBJ databases">
        <title>Oryza sativa nipponbare(GA3) genomic DNA, chromosome 2, BAC clone:OJ1113_G05.</title>
        <authorList>
            <person name="Sasaki T."/>
            <person name="Matsumoto T."/>
            <person name="Yamamoto K."/>
        </authorList>
    </citation>
    <scope>NUCLEOTIDE SEQUENCE</scope>
</reference>
<evidence type="ECO:0000313" key="4">
    <source>
        <dbReference type="Proteomes" id="UP000000763"/>
    </source>
</evidence>
<feature type="compositionally biased region" description="Basic and acidic residues" evidence="1">
    <location>
        <begin position="55"/>
        <end position="65"/>
    </location>
</feature>
<feature type="compositionally biased region" description="Gly residues" evidence="1">
    <location>
        <begin position="79"/>
        <end position="93"/>
    </location>
</feature>
<evidence type="ECO:0000313" key="2">
    <source>
        <dbReference type="EMBL" id="BAD19163.1"/>
    </source>
</evidence>
<reference evidence="3" key="2">
    <citation type="submission" date="2002-07" db="EMBL/GenBank/DDBJ databases">
        <title>Oryza sativa nipponbare(GA3) genomic DNA, chromosome 2, BAC clone:OSJNBa0009N02.</title>
        <authorList>
            <person name="Sasaki T."/>
            <person name="Matsumoto T."/>
            <person name="Katayose Y."/>
        </authorList>
    </citation>
    <scope>NUCLEOTIDE SEQUENCE</scope>
</reference>
<dbReference type="EMBL" id="AP004018">
    <property type="protein sequence ID" value="BAD19163.1"/>
    <property type="molecule type" value="Genomic_DNA"/>
</dbReference>
<evidence type="ECO:0000313" key="3">
    <source>
        <dbReference type="EMBL" id="BAD19757.1"/>
    </source>
</evidence>
<dbReference type="Proteomes" id="UP000000763">
    <property type="component" value="Chromosome 2"/>
</dbReference>